<dbReference type="GO" id="GO:0005524">
    <property type="term" value="F:ATP binding"/>
    <property type="evidence" value="ECO:0007669"/>
    <property type="project" value="InterPro"/>
</dbReference>
<dbReference type="GO" id="GO:0006260">
    <property type="term" value="P:DNA replication"/>
    <property type="evidence" value="ECO:0007669"/>
    <property type="project" value="InterPro"/>
</dbReference>
<gene>
    <name evidence="3" type="ORF">MM415A03394_0008</name>
    <name evidence="2" type="ORF">MM415B00478_0005</name>
</gene>
<reference evidence="2" key="1">
    <citation type="submission" date="2020-03" db="EMBL/GenBank/DDBJ databases">
        <title>The deep terrestrial virosphere.</title>
        <authorList>
            <person name="Holmfeldt K."/>
            <person name="Nilsson E."/>
            <person name="Simone D."/>
            <person name="Lopez-Fernandez M."/>
            <person name="Wu X."/>
            <person name="de Brujin I."/>
            <person name="Lundin D."/>
            <person name="Andersson A."/>
            <person name="Bertilsson S."/>
            <person name="Dopson M."/>
        </authorList>
    </citation>
    <scope>NUCLEOTIDE SEQUENCE</scope>
    <source>
        <strain evidence="3">MM415A03394</strain>
        <strain evidence="2">MM415B00478</strain>
    </source>
</reference>
<sequence>MTKHDGDPRTLVHTPAELAGEYLRFAEQIHADPGIPFGIPGTENVVIPLRAGNLVVIMGRPGHGKTSIMAYIAKAESDRIIARNAAAREAVVYVTWEQAAEELEAFFQSGSLYSVSDLAWGRVDLDIIRRQAVKRANVPIWVIGHGIGRAGQSVPRMFPETIMAALESMQEDFGVKPTLVIFDYMQLIPIREARERVEQVTEAPVRIKELVNRLGTVALVGVQARQEVDDRHDKLPGMRDGQWASSITQTADKAFSLWRPALTEEKGTIIKLEGGKSYTVTENLLLVRMLKQRFEQGRHTWALHFSPEYLKLAELETRDLNAYE</sequence>
<dbReference type="Gene3D" id="3.40.50.300">
    <property type="entry name" value="P-loop containing nucleotide triphosphate hydrolases"/>
    <property type="match status" value="1"/>
</dbReference>
<evidence type="ECO:0000313" key="2">
    <source>
        <dbReference type="EMBL" id="QJA64608.1"/>
    </source>
</evidence>
<dbReference type="EMBL" id="MT141843">
    <property type="protein sequence ID" value="QJA71063.1"/>
    <property type="molecule type" value="Genomic_DNA"/>
</dbReference>
<dbReference type="SUPFAM" id="SSF52540">
    <property type="entry name" value="P-loop containing nucleoside triphosphate hydrolases"/>
    <property type="match status" value="1"/>
</dbReference>
<evidence type="ECO:0000313" key="3">
    <source>
        <dbReference type="EMBL" id="QJA71063.1"/>
    </source>
</evidence>
<dbReference type="InterPro" id="IPR007694">
    <property type="entry name" value="DNA_helicase_DnaB-like_C"/>
</dbReference>
<evidence type="ECO:0000259" key="1">
    <source>
        <dbReference type="Pfam" id="PF03796"/>
    </source>
</evidence>
<dbReference type="EMBL" id="MT141523">
    <property type="protein sequence ID" value="QJA64608.1"/>
    <property type="molecule type" value="Genomic_DNA"/>
</dbReference>
<keyword evidence="2" id="KW-0067">ATP-binding</keyword>
<dbReference type="GO" id="GO:0005829">
    <property type="term" value="C:cytosol"/>
    <property type="evidence" value="ECO:0007669"/>
    <property type="project" value="TreeGrafter"/>
</dbReference>
<dbReference type="Pfam" id="PF03796">
    <property type="entry name" value="DnaB_C"/>
    <property type="match status" value="1"/>
</dbReference>
<feature type="domain" description="SF4 helicase" evidence="1">
    <location>
        <begin position="34"/>
        <end position="309"/>
    </location>
</feature>
<organism evidence="2">
    <name type="scientific">viral metagenome</name>
    <dbReference type="NCBI Taxonomy" id="1070528"/>
    <lineage>
        <taxon>unclassified sequences</taxon>
        <taxon>metagenomes</taxon>
        <taxon>organismal metagenomes</taxon>
    </lineage>
</organism>
<dbReference type="InterPro" id="IPR027417">
    <property type="entry name" value="P-loop_NTPase"/>
</dbReference>
<keyword evidence="2" id="KW-0347">Helicase</keyword>
<keyword evidence="2" id="KW-0547">Nucleotide-binding</keyword>
<keyword evidence="2" id="KW-0378">Hydrolase</keyword>
<accession>A0A6M3J553</accession>
<dbReference type="AlphaFoldDB" id="A0A6M3J553"/>
<dbReference type="PANTHER" id="PTHR30153">
    <property type="entry name" value="REPLICATIVE DNA HELICASE DNAB"/>
    <property type="match status" value="1"/>
</dbReference>
<name>A0A6M3J553_9ZZZZ</name>
<dbReference type="PANTHER" id="PTHR30153:SF2">
    <property type="entry name" value="REPLICATIVE DNA HELICASE"/>
    <property type="match status" value="1"/>
</dbReference>
<dbReference type="GO" id="GO:0003678">
    <property type="term" value="F:DNA helicase activity"/>
    <property type="evidence" value="ECO:0007669"/>
    <property type="project" value="InterPro"/>
</dbReference>
<protein>
    <submittedName>
        <fullName evidence="2">Putative helicase</fullName>
    </submittedName>
</protein>
<proteinExistence type="predicted"/>